<gene>
    <name evidence="3" type="ORF">DJ019_20480</name>
</gene>
<keyword evidence="2" id="KW-0732">Signal</keyword>
<evidence type="ECO:0000256" key="1">
    <source>
        <dbReference type="SAM" id="MobiDB-lite"/>
    </source>
</evidence>
<feature type="chain" id="PRO_5016405203" evidence="2">
    <location>
        <begin position="22"/>
        <end position="217"/>
    </location>
</feature>
<protein>
    <submittedName>
        <fullName evidence="3">Uncharacterized protein</fullName>
    </submittedName>
</protein>
<dbReference type="OrthoDB" id="7172192at2"/>
<feature type="region of interest" description="Disordered" evidence="1">
    <location>
        <begin position="173"/>
        <end position="217"/>
    </location>
</feature>
<evidence type="ECO:0000256" key="2">
    <source>
        <dbReference type="SAM" id="SignalP"/>
    </source>
</evidence>
<evidence type="ECO:0000313" key="3">
    <source>
        <dbReference type="EMBL" id="RAK61955.1"/>
    </source>
</evidence>
<dbReference type="Proteomes" id="UP000249524">
    <property type="component" value="Unassembled WGS sequence"/>
</dbReference>
<name>A0A328B5U5_9CAUL</name>
<sequence length="217" mass="23046">MTPLAIALALFAQDAAPAAEAAPAPPPVEDRLPTGAPKEDYPFVAWCYGALRGYLDLHDEVMPEVKRIEGQFRKPGTSLEDDLRVYAEMQADGRAKLKQFQSALTAAERASPRPINMIGAQAVRQGRSAWLTGPEVTKARKAQEWMSWALPARCEKVAAQLETRSVLMGTALKANAPADAPPSATDEPPAAEAPPSPAPETAPDAPAVSDPLSDPTS</sequence>
<evidence type="ECO:0000313" key="4">
    <source>
        <dbReference type="Proteomes" id="UP000249524"/>
    </source>
</evidence>
<comment type="caution">
    <text evidence="3">The sequence shown here is derived from an EMBL/GenBank/DDBJ whole genome shotgun (WGS) entry which is preliminary data.</text>
</comment>
<proteinExistence type="predicted"/>
<accession>A0A328B5U5</accession>
<dbReference type="EMBL" id="QFYS01000016">
    <property type="protein sequence ID" value="RAK61955.1"/>
    <property type="molecule type" value="Genomic_DNA"/>
</dbReference>
<dbReference type="AlphaFoldDB" id="A0A328B5U5"/>
<reference evidence="3 4" key="1">
    <citation type="submission" date="2018-05" db="EMBL/GenBank/DDBJ databases">
        <authorList>
            <person name="Lanie J.A."/>
            <person name="Ng W.-L."/>
            <person name="Kazmierczak K.M."/>
            <person name="Andrzejewski T.M."/>
            <person name="Davidsen T.M."/>
            <person name="Wayne K.J."/>
            <person name="Tettelin H."/>
            <person name="Glass J.I."/>
            <person name="Rusch D."/>
            <person name="Podicherti R."/>
            <person name="Tsui H.-C.T."/>
            <person name="Winkler M.E."/>
        </authorList>
    </citation>
    <scope>NUCLEOTIDE SEQUENCE [LARGE SCALE GENOMIC DNA]</scope>
    <source>
        <strain evidence="3 4">BUT-10</strain>
    </source>
</reference>
<feature type="compositionally biased region" description="Low complexity" evidence="1">
    <location>
        <begin position="176"/>
        <end position="190"/>
    </location>
</feature>
<dbReference type="RefSeq" id="WP_111278721.1">
    <property type="nucleotide sequence ID" value="NZ_QFYS01000016.1"/>
</dbReference>
<keyword evidence="4" id="KW-1185">Reference proteome</keyword>
<feature type="compositionally biased region" description="Pro residues" evidence="1">
    <location>
        <begin position="191"/>
        <end position="200"/>
    </location>
</feature>
<feature type="signal peptide" evidence="2">
    <location>
        <begin position="1"/>
        <end position="21"/>
    </location>
</feature>
<organism evidence="3 4">
    <name type="scientific">Phenylobacterium kunshanense</name>
    <dbReference type="NCBI Taxonomy" id="1445034"/>
    <lineage>
        <taxon>Bacteria</taxon>
        <taxon>Pseudomonadati</taxon>
        <taxon>Pseudomonadota</taxon>
        <taxon>Alphaproteobacteria</taxon>
        <taxon>Caulobacterales</taxon>
        <taxon>Caulobacteraceae</taxon>
        <taxon>Phenylobacterium</taxon>
    </lineage>
</organism>